<keyword evidence="1" id="KW-0812">Transmembrane</keyword>
<keyword evidence="3" id="KW-1185">Reference proteome</keyword>
<dbReference type="AlphaFoldDB" id="A0A2P4YQM2"/>
<name>A0A2P4YQM2_9STRA</name>
<comment type="caution">
    <text evidence="2">The sequence shown here is derived from an EMBL/GenBank/DDBJ whole genome shotgun (WGS) entry which is preliminary data.</text>
</comment>
<accession>A0A2P4YQM2</accession>
<evidence type="ECO:0000313" key="2">
    <source>
        <dbReference type="EMBL" id="POM80029.1"/>
    </source>
</evidence>
<dbReference type="OrthoDB" id="124757at2759"/>
<gene>
    <name evidence="2" type="ORF">PHPALM_2184</name>
</gene>
<keyword evidence="1" id="KW-1133">Transmembrane helix</keyword>
<keyword evidence="2" id="KW-0418">Kinase</keyword>
<dbReference type="Proteomes" id="UP000237271">
    <property type="component" value="Unassembled WGS sequence"/>
</dbReference>
<dbReference type="GO" id="GO:0016301">
    <property type="term" value="F:kinase activity"/>
    <property type="evidence" value="ECO:0007669"/>
    <property type="project" value="UniProtKB-KW"/>
</dbReference>
<proteinExistence type="predicted"/>
<feature type="transmembrane region" description="Helical" evidence="1">
    <location>
        <begin position="263"/>
        <end position="282"/>
    </location>
</feature>
<evidence type="ECO:0000256" key="1">
    <source>
        <dbReference type="SAM" id="Phobius"/>
    </source>
</evidence>
<sequence>MTVESRNVFRNLDSTASDENFVFDGTNSDIAKQLYIRHQAGDTDDQVSLNSVPTAVTDRLGDLNIKFEDLPGLVQRAVLWDTGFGISPDNDAIQIWTMNNYTMANIAIPQNDVSEAGCTFKKCMQPNSVAAYYTLICSGDQMLSVSRCVIDKFKDEGAVDYLGAMWAKGGNSTLTPQIRLRDHSWTDPVSNESYSVYAVHTVPNALEASWNQCPDSGYAALAVPCHRSDSISDEVKAAMRTPTGSDWVTTWLKDEFAVDNSNSLRLILIISGVVLVLILLAFDRKKQSKLLLGTLSTRLIISLDGHPNQGNLRQLLRDSLANLLSSAS</sequence>
<keyword evidence="2" id="KW-0808">Transferase</keyword>
<protein>
    <submittedName>
        <fullName evidence="2">TKL/DRK protein kinase</fullName>
    </submittedName>
</protein>
<reference evidence="2 3" key="1">
    <citation type="journal article" date="2017" name="Genome Biol. Evol.">
        <title>Phytophthora megakarya and P. palmivora, closely related causal agents of cacao black pod rot, underwent increases in genome sizes and gene numbers by different mechanisms.</title>
        <authorList>
            <person name="Ali S.S."/>
            <person name="Shao J."/>
            <person name="Lary D.J."/>
            <person name="Kronmiller B."/>
            <person name="Shen D."/>
            <person name="Strem M.D."/>
            <person name="Amoako-Attah I."/>
            <person name="Akrofi A.Y."/>
            <person name="Begoude B.A."/>
            <person name="Ten Hoopen G.M."/>
            <person name="Coulibaly K."/>
            <person name="Kebe B.I."/>
            <person name="Melnick R.L."/>
            <person name="Guiltinan M.J."/>
            <person name="Tyler B.M."/>
            <person name="Meinhardt L.W."/>
            <person name="Bailey B.A."/>
        </authorList>
    </citation>
    <scope>NUCLEOTIDE SEQUENCE [LARGE SCALE GENOMIC DNA]</scope>
    <source>
        <strain evidence="3">sbr112.9</strain>
    </source>
</reference>
<organism evidence="2 3">
    <name type="scientific">Phytophthora palmivora</name>
    <dbReference type="NCBI Taxonomy" id="4796"/>
    <lineage>
        <taxon>Eukaryota</taxon>
        <taxon>Sar</taxon>
        <taxon>Stramenopiles</taxon>
        <taxon>Oomycota</taxon>
        <taxon>Peronosporomycetes</taxon>
        <taxon>Peronosporales</taxon>
        <taxon>Peronosporaceae</taxon>
        <taxon>Phytophthora</taxon>
    </lineage>
</organism>
<keyword evidence="1" id="KW-0472">Membrane</keyword>
<dbReference type="EMBL" id="NCKW01000772">
    <property type="protein sequence ID" value="POM80029.1"/>
    <property type="molecule type" value="Genomic_DNA"/>
</dbReference>
<evidence type="ECO:0000313" key="3">
    <source>
        <dbReference type="Proteomes" id="UP000237271"/>
    </source>
</evidence>